<accession>A0A383DPB0</accession>
<organism evidence="2">
    <name type="scientific">marine metagenome</name>
    <dbReference type="NCBI Taxonomy" id="408172"/>
    <lineage>
        <taxon>unclassified sequences</taxon>
        <taxon>metagenomes</taxon>
        <taxon>ecological metagenomes</taxon>
    </lineage>
</organism>
<feature type="transmembrane region" description="Helical" evidence="1">
    <location>
        <begin position="73"/>
        <end position="101"/>
    </location>
</feature>
<gene>
    <name evidence="2" type="ORF">METZ01_LOCUS498939</name>
</gene>
<evidence type="ECO:0000313" key="2">
    <source>
        <dbReference type="EMBL" id="SVE46085.1"/>
    </source>
</evidence>
<dbReference type="EMBL" id="UINC01218873">
    <property type="protein sequence ID" value="SVE46085.1"/>
    <property type="molecule type" value="Genomic_DNA"/>
</dbReference>
<keyword evidence="1" id="KW-1133">Transmembrane helix</keyword>
<dbReference type="InterPro" id="IPR037185">
    <property type="entry name" value="EmrE-like"/>
</dbReference>
<sequence>MYNNIFFIVIAHVLFTTSDMTIKMISGDYALHQIILTRSSVAILFTLLVFVPLEGGIKNLLTKQLTLHILRGFGIGIANLCFFSSLISIPLGEAMAIFFIAPVLI</sequence>
<evidence type="ECO:0000256" key="1">
    <source>
        <dbReference type="SAM" id="Phobius"/>
    </source>
</evidence>
<feature type="transmembrane region" description="Helical" evidence="1">
    <location>
        <begin position="6"/>
        <end position="22"/>
    </location>
</feature>
<protein>
    <recommendedName>
        <fullName evidence="3">EamA domain-containing protein</fullName>
    </recommendedName>
</protein>
<keyword evidence="1" id="KW-0472">Membrane</keyword>
<proteinExistence type="predicted"/>
<feature type="non-terminal residue" evidence="2">
    <location>
        <position position="105"/>
    </location>
</feature>
<feature type="transmembrane region" description="Helical" evidence="1">
    <location>
        <begin position="34"/>
        <end position="53"/>
    </location>
</feature>
<keyword evidence="1" id="KW-0812">Transmembrane</keyword>
<dbReference type="SUPFAM" id="SSF103481">
    <property type="entry name" value="Multidrug resistance efflux transporter EmrE"/>
    <property type="match status" value="1"/>
</dbReference>
<name>A0A383DPB0_9ZZZZ</name>
<reference evidence="2" key="1">
    <citation type="submission" date="2018-05" db="EMBL/GenBank/DDBJ databases">
        <authorList>
            <person name="Lanie J.A."/>
            <person name="Ng W.-L."/>
            <person name="Kazmierczak K.M."/>
            <person name="Andrzejewski T.M."/>
            <person name="Davidsen T.M."/>
            <person name="Wayne K.J."/>
            <person name="Tettelin H."/>
            <person name="Glass J.I."/>
            <person name="Rusch D."/>
            <person name="Podicherti R."/>
            <person name="Tsui H.-C.T."/>
            <person name="Winkler M.E."/>
        </authorList>
    </citation>
    <scope>NUCLEOTIDE SEQUENCE</scope>
</reference>
<dbReference type="AlphaFoldDB" id="A0A383DPB0"/>
<evidence type="ECO:0008006" key="3">
    <source>
        <dbReference type="Google" id="ProtNLM"/>
    </source>
</evidence>